<dbReference type="RefSeq" id="WP_171625069.1">
    <property type="nucleotide sequence ID" value="NZ_JABBPG010000002.1"/>
</dbReference>
<gene>
    <name evidence="1" type="ORF">HG263_05480</name>
</gene>
<name>A0A849VE30_9GAMM</name>
<dbReference type="EMBL" id="JABBPG010000002">
    <property type="protein sequence ID" value="NOU49987.1"/>
    <property type="molecule type" value="Genomic_DNA"/>
</dbReference>
<dbReference type="Proteomes" id="UP000586305">
    <property type="component" value="Unassembled WGS sequence"/>
</dbReference>
<comment type="caution">
    <text evidence="1">The sequence shown here is derived from an EMBL/GenBank/DDBJ whole genome shotgun (WGS) entry which is preliminary data.</text>
</comment>
<reference evidence="1 2" key="1">
    <citation type="submission" date="2020-04" db="EMBL/GenBank/DDBJ databases">
        <title>Pseudoalteromonas caenipelagi sp. nov., isolated from a tidal flat.</title>
        <authorList>
            <person name="Park S."/>
            <person name="Yoon J.-H."/>
        </authorList>
    </citation>
    <scope>NUCLEOTIDE SEQUENCE [LARGE SCALE GENOMIC DNA]</scope>
    <source>
        <strain evidence="1 2">JBTF-M23</strain>
    </source>
</reference>
<evidence type="ECO:0000313" key="2">
    <source>
        <dbReference type="Proteomes" id="UP000586305"/>
    </source>
</evidence>
<keyword evidence="2" id="KW-1185">Reference proteome</keyword>
<proteinExistence type="predicted"/>
<dbReference type="InterPro" id="IPR009279">
    <property type="entry name" value="Portal_Mu"/>
</dbReference>
<evidence type="ECO:0000313" key="1">
    <source>
        <dbReference type="EMBL" id="NOU49987.1"/>
    </source>
</evidence>
<dbReference type="AlphaFoldDB" id="A0A849VE30"/>
<accession>A0A849VE30</accession>
<protein>
    <submittedName>
        <fullName evidence="1">DUF935 family protein</fullName>
    </submittedName>
</protein>
<dbReference type="Pfam" id="PF06074">
    <property type="entry name" value="Portal_Mu"/>
    <property type="match status" value="1"/>
</dbReference>
<organism evidence="1 2">
    <name type="scientific">Pseudoalteromonas caenipelagi</name>
    <dbReference type="NCBI Taxonomy" id="2726988"/>
    <lineage>
        <taxon>Bacteria</taxon>
        <taxon>Pseudomonadati</taxon>
        <taxon>Pseudomonadota</taxon>
        <taxon>Gammaproteobacteria</taxon>
        <taxon>Alteromonadales</taxon>
        <taxon>Pseudoalteromonadaceae</taxon>
        <taxon>Pseudoalteromonas</taxon>
    </lineage>
</organism>
<sequence>MQNSLTTPLDSNNPLIGYYPQPGQIYDVPTFNSYWGAIHTMLQDDQVIASLDLRKSRALAKPTIWVGDERAIALIKDVLANLTFTQDQKDGLSALELGFNPCEIQWGNAGADWWVDSIEKRAPEKFRIGQRGELLYSNQSYEFKAVPDKKVILFTRNATRENPYGETVLKSCYPHWEMKWGAIAQMARLGDKYSIPPVIALAETEDQTELDRISAALAGLESATGIALSGVKSIESLKVTGKLEEIEKTIEAKNKAISKVITGQTLAQGESKYGTQALGKVHENTLEAYAIEDIKLLLNRLNKTLFRWILELNGYGHLKAQLLFDEQTYKDAQTPKQTKQSLQLSNPGTDYTDPTLNLYL</sequence>